<accession>H1DHJ1</accession>
<dbReference type="AlphaFoldDB" id="H1DHJ1"/>
<comment type="subunit">
    <text evidence="5">Heterooligomer composed of large and small subunits.</text>
</comment>
<evidence type="ECO:0000259" key="7">
    <source>
        <dbReference type="Pfam" id="PF02601"/>
    </source>
</evidence>
<protein>
    <recommendedName>
        <fullName evidence="5">Exodeoxyribonuclease 7 large subunit</fullName>
        <ecNumber evidence="5">3.1.11.6</ecNumber>
    </recommendedName>
    <alternativeName>
        <fullName evidence="5">Exodeoxyribonuclease VII large subunit</fullName>
        <shortName evidence="5">Exonuclease VII large subunit</shortName>
    </alternativeName>
</protein>
<dbReference type="InterPro" id="IPR003753">
    <property type="entry name" value="Exonuc_VII_L"/>
</dbReference>
<dbReference type="RefSeq" id="WP_009136875.1">
    <property type="nucleotide sequence ID" value="NZ_JH594596.1"/>
</dbReference>
<feature type="domain" description="Exonuclease VII large subunit C-terminal" evidence="7">
    <location>
        <begin position="137"/>
        <end position="450"/>
    </location>
</feature>
<evidence type="ECO:0000256" key="2">
    <source>
        <dbReference type="ARBA" id="ARBA00022722"/>
    </source>
</evidence>
<dbReference type="STRING" id="742817.HMPREF9449_01727"/>
<dbReference type="PANTHER" id="PTHR30008:SF0">
    <property type="entry name" value="EXODEOXYRIBONUCLEASE 7 LARGE SUBUNIT"/>
    <property type="match status" value="1"/>
</dbReference>
<evidence type="ECO:0000256" key="6">
    <source>
        <dbReference type="RuleBase" id="RU004355"/>
    </source>
</evidence>
<gene>
    <name evidence="5" type="primary">xseA</name>
    <name evidence="9" type="ORF">HMPREF9449_01727</name>
</gene>
<comment type="function">
    <text evidence="5">Bidirectionally degrades single-stranded DNA into large acid-insoluble oligonucleotides, which are then degraded further into small acid-soluble oligonucleotides.</text>
</comment>
<dbReference type="HAMAP" id="MF_00378">
    <property type="entry name" value="Exonuc_7_L"/>
    <property type="match status" value="1"/>
</dbReference>
<keyword evidence="4 5" id="KW-0269">Exonuclease</keyword>
<evidence type="ECO:0000313" key="9">
    <source>
        <dbReference type="EMBL" id="EHP47120.1"/>
    </source>
</evidence>
<dbReference type="InterPro" id="IPR025824">
    <property type="entry name" value="OB-fold_nuc-bd_dom"/>
</dbReference>
<comment type="similarity">
    <text evidence="5 6">Belongs to the XseA family.</text>
</comment>
<dbReference type="GO" id="GO:0006308">
    <property type="term" value="P:DNA catabolic process"/>
    <property type="evidence" value="ECO:0007669"/>
    <property type="project" value="UniProtKB-UniRule"/>
</dbReference>
<dbReference type="HOGENOM" id="CLU_023625_4_2_10"/>
<comment type="subcellular location">
    <subcellularLocation>
        <location evidence="5 6">Cytoplasm</location>
    </subcellularLocation>
</comment>
<dbReference type="NCBIfam" id="TIGR00237">
    <property type="entry name" value="xseA"/>
    <property type="match status" value="1"/>
</dbReference>
<dbReference type="EC" id="3.1.11.6" evidence="5"/>
<dbReference type="PANTHER" id="PTHR30008">
    <property type="entry name" value="EXODEOXYRIBONUCLEASE 7 LARGE SUBUNIT"/>
    <property type="match status" value="1"/>
</dbReference>
<evidence type="ECO:0000256" key="3">
    <source>
        <dbReference type="ARBA" id="ARBA00022801"/>
    </source>
</evidence>
<comment type="caution">
    <text evidence="9">The sequence shown here is derived from an EMBL/GenBank/DDBJ whole genome shotgun (WGS) entry which is preliminary data.</text>
</comment>
<dbReference type="GO" id="GO:0009318">
    <property type="term" value="C:exodeoxyribonuclease VII complex"/>
    <property type="evidence" value="ECO:0007669"/>
    <property type="project" value="UniProtKB-UniRule"/>
</dbReference>
<dbReference type="EMBL" id="ADMC01000023">
    <property type="protein sequence ID" value="EHP47120.1"/>
    <property type="molecule type" value="Genomic_DNA"/>
</dbReference>
<reference evidence="9 10" key="1">
    <citation type="submission" date="2012-01" db="EMBL/GenBank/DDBJ databases">
        <title>The Genome Sequence of Odoribacter laneus YIT 12061.</title>
        <authorList>
            <consortium name="The Broad Institute Genome Sequencing Platform"/>
            <person name="Earl A."/>
            <person name="Ward D."/>
            <person name="Feldgarden M."/>
            <person name="Gevers D."/>
            <person name="Morotomi M."/>
            <person name="Young S.K."/>
            <person name="Zeng Q."/>
            <person name="Gargeya S."/>
            <person name="Fitzgerald M."/>
            <person name="Haas B."/>
            <person name="Abouelleil A."/>
            <person name="Alvarado L."/>
            <person name="Arachchi H.M."/>
            <person name="Berlin A."/>
            <person name="Chapman S.B."/>
            <person name="Gearin G."/>
            <person name="Goldberg J."/>
            <person name="Griggs A."/>
            <person name="Gujja S."/>
            <person name="Hansen M."/>
            <person name="Heiman D."/>
            <person name="Howarth C."/>
            <person name="Larimer J."/>
            <person name="Lui A."/>
            <person name="MacDonald P.J.P."/>
            <person name="McCowen C."/>
            <person name="Montmayeur A."/>
            <person name="Murphy C."/>
            <person name="Neiman D."/>
            <person name="Pearson M."/>
            <person name="Priest M."/>
            <person name="Roberts A."/>
            <person name="Saif S."/>
            <person name="Shea T."/>
            <person name="Sisk P."/>
            <person name="Stolte C."/>
            <person name="Sykes S."/>
            <person name="Wortman J."/>
            <person name="Nusbaum C."/>
            <person name="Birren B."/>
        </authorList>
    </citation>
    <scope>NUCLEOTIDE SEQUENCE [LARGE SCALE GENOMIC DNA]</scope>
    <source>
        <strain evidence="9 10">YIT 12061</strain>
    </source>
</reference>
<organism evidence="9 10">
    <name type="scientific">Odoribacter laneus YIT 12061</name>
    <dbReference type="NCBI Taxonomy" id="742817"/>
    <lineage>
        <taxon>Bacteria</taxon>
        <taxon>Pseudomonadati</taxon>
        <taxon>Bacteroidota</taxon>
        <taxon>Bacteroidia</taxon>
        <taxon>Bacteroidales</taxon>
        <taxon>Odoribacteraceae</taxon>
        <taxon>Odoribacter</taxon>
    </lineage>
</organism>
<keyword evidence="10" id="KW-1185">Reference proteome</keyword>
<dbReference type="GO" id="GO:0003676">
    <property type="term" value="F:nucleic acid binding"/>
    <property type="evidence" value="ECO:0007669"/>
    <property type="project" value="InterPro"/>
</dbReference>
<keyword evidence="3 5" id="KW-0378">Hydrolase</keyword>
<feature type="domain" description="OB-fold nucleic acid binding" evidence="8">
    <location>
        <begin position="5"/>
        <end position="112"/>
    </location>
</feature>
<dbReference type="GeneID" id="98069293"/>
<dbReference type="Proteomes" id="UP000004892">
    <property type="component" value="Unassembled WGS sequence"/>
</dbReference>
<keyword evidence="2 5" id="KW-0540">Nuclease</keyword>
<keyword evidence="1 5" id="KW-0963">Cytoplasm</keyword>
<sequence length="460" mass="52610">MEFISLYELNKQVKQALKERFEGTIWITAEIASVQENRSGHCYLELVDKPAEEEKVTAIAKGTIWAFTYRMLKPYFETTTGRRLEKGMKVLLSVEVVFHEVYGFSLNIKDIDPTFTLGDLERKKREILEQLERDGIIDMNRNLELPPLPKTIAVISSPTAAGLGDFRNQLEHNSYGYRFHIKLFPAVMQGEQTVESVIAALDRIYAYENLFDVVVLIRGGGAQSDLGCFDSYELAANIAQFPLPVIAGIGHERDDTVVDRVAYLKVKTPTAAAAFLIETFQHAEALLEELRTDFLTGVEELLKEENKRLLLQIKDFKRLTQTLLQNRGTSLQLLSRRLEHHSKVFIYNRLSGFDRIRDRLSHRLDFIFDREKHKSVQYLAEVRRKCENRLAGDSHFLELAETKVKYVDPKNVLERGYSITRLKGKAVKSVAEVSANDILETILKDGKLESEVRSDPSPKE</sequence>
<dbReference type="InterPro" id="IPR020579">
    <property type="entry name" value="Exonuc_VII_lsu_C"/>
</dbReference>
<evidence type="ECO:0000313" key="10">
    <source>
        <dbReference type="Proteomes" id="UP000004892"/>
    </source>
</evidence>
<evidence type="ECO:0000256" key="1">
    <source>
        <dbReference type="ARBA" id="ARBA00022490"/>
    </source>
</evidence>
<evidence type="ECO:0000256" key="4">
    <source>
        <dbReference type="ARBA" id="ARBA00022839"/>
    </source>
</evidence>
<dbReference type="GO" id="GO:0005737">
    <property type="term" value="C:cytoplasm"/>
    <property type="evidence" value="ECO:0007669"/>
    <property type="project" value="UniProtKB-SubCell"/>
</dbReference>
<dbReference type="Pfam" id="PF13742">
    <property type="entry name" value="tRNA_anti_2"/>
    <property type="match status" value="1"/>
</dbReference>
<dbReference type="CDD" id="cd04489">
    <property type="entry name" value="ExoVII_LU_OBF"/>
    <property type="match status" value="1"/>
</dbReference>
<proteinExistence type="inferred from homology"/>
<evidence type="ECO:0000259" key="8">
    <source>
        <dbReference type="Pfam" id="PF13742"/>
    </source>
</evidence>
<dbReference type="eggNOG" id="COG1570">
    <property type="taxonomic scope" value="Bacteria"/>
</dbReference>
<dbReference type="GO" id="GO:0008855">
    <property type="term" value="F:exodeoxyribonuclease VII activity"/>
    <property type="evidence" value="ECO:0007669"/>
    <property type="project" value="UniProtKB-UniRule"/>
</dbReference>
<comment type="catalytic activity">
    <reaction evidence="5 6">
        <text>Exonucleolytic cleavage in either 5'- to 3'- or 3'- to 5'-direction to yield nucleoside 5'-phosphates.</text>
        <dbReference type="EC" id="3.1.11.6"/>
    </reaction>
</comment>
<name>H1DHJ1_9BACT</name>
<dbReference type="PATRIC" id="fig|742817.3.peg.1844"/>
<evidence type="ECO:0000256" key="5">
    <source>
        <dbReference type="HAMAP-Rule" id="MF_00378"/>
    </source>
</evidence>
<dbReference type="Pfam" id="PF02601">
    <property type="entry name" value="Exonuc_VII_L"/>
    <property type="match status" value="1"/>
</dbReference>